<name>A0AAN1GTF8_9RHOB</name>
<sequence length="380" mass="42027">MSTFKIDLKTKIISADTHVYLARAGKRGHLFEQVLATQAIGPDLPNLNLDLRNGFEKEENLVAKINRSRKLSRWVQSPVTSRGDQPSSNLADYDNDKKSSGHAQIEGIVRTYFQDMKAGDVLVIPSPALFGQAILAEVLPIEPVAQTIPGAKRFQGFEFQGRKFGHFKMIRMMDLPRAIIELARAPTGLARVADQRVKNRIFEMCYTDYALDDVFSSQIITTKPEFRPFDANVLNAFVRMIAQNVELLQNEGENAQLRSLVEAAFVTGVDGPSVKININSPGHLAIIDRSIIPLVAGAVLGVLVSVGFDPQAIAQEAVQVEASNSRVDAALDHCSQEVGRLTESMLRFLPEEDFQQACDLLRRTHEVTGAESKVTVEKEE</sequence>
<evidence type="ECO:0000313" key="2">
    <source>
        <dbReference type="EMBL" id="ATG44832.1"/>
    </source>
</evidence>
<dbReference type="EMBL" id="CP010767">
    <property type="protein sequence ID" value="ATG44832.1"/>
    <property type="molecule type" value="Genomic_DNA"/>
</dbReference>
<organism evidence="2 3">
    <name type="scientific">Phaeobacter piscinae</name>
    <dbReference type="NCBI Taxonomy" id="1580596"/>
    <lineage>
        <taxon>Bacteria</taxon>
        <taxon>Pseudomonadati</taxon>
        <taxon>Pseudomonadota</taxon>
        <taxon>Alphaproteobacteria</taxon>
        <taxon>Rhodobacterales</taxon>
        <taxon>Roseobacteraceae</taxon>
        <taxon>Phaeobacter</taxon>
    </lineage>
</organism>
<reference evidence="2 3" key="1">
    <citation type="journal article" date="2017" name="Front. Microbiol.">
        <title>Phaeobacter piscinae sp. nov., a species of the Roseobacter group and potential aquaculture probiont.</title>
        <authorList>
            <person name="Sonnenschein E.C."/>
            <person name="Phippen C.B.W."/>
            <person name="Nielsen K.F."/>
            <person name="Mateiu R.V."/>
            <person name="Melchiorsen J."/>
            <person name="Gram L."/>
            <person name="Overmann J."/>
            <person name="Freese H.M."/>
        </authorList>
    </citation>
    <scope>NUCLEOTIDE SEQUENCE [LARGE SCALE GENOMIC DNA]</scope>
    <source>
        <strain evidence="2 3">P13</strain>
    </source>
</reference>
<dbReference type="Proteomes" id="UP000218606">
    <property type="component" value="Chromosome"/>
</dbReference>
<dbReference type="AlphaFoldDB" id="A0AAN1GTF8"/>
<dbReference type="RefSeq" id="WP_123619059.1">
    <property type="nucleotide sequence ID" value="NZ_CP010715.1"/>
</dbReference>
<gene>
    <name evidence="2" type="ORF">PhaeoP13_02931</name>
</gene>
<evidence type="ECO:0000313" key="3">
    <source>
        <dbReference type="Proteomes" id="UP000218606"/>
    </source>
</evidence>
<proteinExistence type="predicted"/>
<evidence type="ECO:0000256" key="1">
    <source>
        <dbReference type="SAM" id="MobiDB-lite"/>
    </source>
</evidence>
<protein>
    <submittedName>
        <fullName evidence="2">Uncharacterized protein</fullName>
    </submittedName>
</protein>
<feature type="region of interest" description="Disordered" evidence="1">
    <location>
        <begin position="75"/>
        <end position="99"/>
    </location>
</feature>
<feature type="compositionally biased region" description="Polar residues" evidence="1">
    <location>
        <begin position="75"/>
        <end position="90"/>
    </location>
</feature>
<accession>A0AAN1GTF8</accession>